<dbReference type="OrthoDB" id="8594232at2"/>
<reference evidence="2 3" key="1">
    <citation type="submission" date="2019-10" db="EMBL/GenBank/DDBJ databases">
        <title>Glaciimonas soli sp. nov., a psychrophilic bacterium isolated from the forest soil of a high elevation mountain in Taiwan.</title>
        <authorList>
            <person name="Wang L.-T."/>
            <person name="Shieh W.Y."/>
        </authorList>
    </citation>
    <scope>NUCLEOTIDE SEQUENCE [LARGE SCALE GENOMIC DNA]</scope>
    <source>
        <strain evidence="2 3">GS1</strain>
    </source>
</reference>
<keyword evidence="3" id="KW-1185">Reference proteome</keyword>
<dbReference type="Proteomes" id="UP000451565">
    <property type="component" value="Unassembled WGS sequence"/>
</dbReference>
<dbReference type="RefSeq" id="WP_153235997.1">
    <property type="nucleotide sequence ID" value="NZ_WINI01000009.1"/>
</dbReference>
<organism evidence="2 3">
    <name type="scientific">Glaciimonas soli</name>
    <dbReference type="NCBI Taxonomy" id="2590999"/>
    <lineage>
        <taxon>Bacteria</taxon>
        <taxon>Pseudomonadati</taxon>
        <taxon>Pseudomonadota</taxon>
        <taxon>Betaproteobacteria</taxon>
        <taxon>Burkholderiales</taxon>
        <taxon>Oxalobacteraceae</taxon>
        <taxon>Glaciimonas</taxon>
    </lineage>
</organism>
<feature type="region of interest" description="Disordered" evidence="1">
    <location>
        <begin position="96"/>
        <end position="117"/>
    </location>
</feature>
<dbReference type="EMBL" id="WINI01000009">
    <property type="protein sequence ID" value="MQR02360.1"/>
    <property type="molecule type" value="Genomic_DNA"/>
</dbReference>
<evidence type="ECO:0008006" key="4">
    <source>
        <dbReference type="Google" id="ProtNLM"/>
    </source>
</evidence>
<evidence type="ECO:0000313" key="2">
    <source>
        <dbReference type="EMBL" id="MQR02360.1"/>
    </source>
</evidence>
<evidence type="ECO:0000256" key="1">
    <source>
        <dbReference type="SAM" id="MobiDB-lite"/>
    </source>
</evidence>
<name>A0A843YT44_9BURK</name>
<gene>
    <name evidence="2" type="ORF">GEV47_16920</name>
</gene>
<protein>
    <recommendedName>
        <fullName evidence="4">PAAR domain-containing protein</fullName>
    </recommendedName>
</protein>
<dbReference type="Pfam" id="PF05488">
    <property type="entry name" value="PAAR_motif"/>
    <property type="match status" value="1"/>
</dbReference>
<dbReference type="InterPro" id="IPR008727">
    <property type="entry name" value="PAAR_motif"/>
</dbReference>
<dbReference type="CDD" id="cd14744">
    <property type="entry name" value="PAAR_CT_2"/>
    <property type="match status" value="1"/>
</dbReference>
<accession>A0A843YT44</accession>
<sequence>MERYFIVHGDKTTVDGVVLALLNPATDSGRNIAVAGDSVLCPKCNTTGRIFPTGPRLPLTFYGNEVALHGDLCLCKCEPPPRLIASLGNARMITESEGIGSQGTGPRPSDISTAQDTHPKKFDQHFQLHDEKTGEPLKNRFYKIHYSSGVIEGNTDDSGFTKKIASDKAEEVKIEIFGEGV</sequence>
<evidence type="ECO:0000313" key="3">
    <source>
        <dbReference type="Proteomes" id="UP000451565"/>
    </source>
</evidence>
<dbReference type="AlphaFoldDB" id="A0A843YT44"/>
<comment type="caution">
    <text evidence="2">The sequence shown here is derived from an EMBL/GenBank/DDBJ whole genome shotgun (WGS) entry which is preliminary data.</text>
</comment>
<proteinExistence type="predicted"/>